<dbReference type="EMBL" id="BARW01005511">
    <property type="protein sequence ID" value="GAI80166.1"/>
    <property type="molecule type" value="Genomic_DNA"/>
</dbReference>
<accession>X1SLZ1</accession>
<sequence>MVNIQLEKGFKLINNEGIFFIILFIEVNKTYYKIISNTL</sequence>
<organism evidence="1">
    <name type="scientific">marine sediment metagenome</name>
    <dbReference type="NCBI Taxonomy" id="412755"/>
    <lineage>
        <taxon>unclassified sequences</taxon>
        <taxon>metagenomes</taxon>
        <taxon>ecological metagenomes</taxon>
    </lineage>
</organism>
<evidence type="ECO:0000313" key="1">
    <source>
        <dbReference type="EMBL" id="GAI80166.1"/>
    </source>
</evidence>
<name>X1SLZ1_9ZZZZ</name>
<gene>
    <name evidence="1" type="ORF">S12H4_11945</name>
</gene>
<comment type="caution">
    <text evidence="1">The sequence shown here is derived from an EMBL/GenBank/DDBJ whole genome shotgun (WGS) entry which is preliminary data.</text>
</comment>
<reference evidence="1" key="1">
    <citation type="journal article" date="2014" name="Front. Microbiol.">
        <title>High frequency of phylogenetically diverse reductive dehalogenase-homologous genes in deep subseafloor sedimentary metagenomes.</title>
        <authorList>
            <person name="Kawai M."/>
            <person name="Futagami T."/>
            <person name="Toyoda A."/>
            <person name="Takaki Y."/>
            <person name="Nishi S."/>
            <person name="Hori S."/>
            <person name="Arai W."/>
            <person name="Tsubouchi T."/>
            <person name="Morono Y."/>
            <person name="Uchiyama I."/>
            <person name="Ito T."/>
            <person name="Fujiyama A."/>
            <person name="Inagaki F."/>
            <person name="Takami H."/>
        </authorList>
    </citation>
    <scope>NUCLEOTIDE SEQUENCE</scope>
    <source>
        <strain evidence="1">Expedition CK06-06</strain>
    </source>
</reference>
<protein>
    <submittedName>
        <fullName evidence="1">Uncharacterized protein</fullName>
    </submittedName>
</protein>
<dbReference type="AlphaFoldDB" id="X1SLZ1"/>
<proteinExistence type="predicted"/>